<feature type="domain" description="C2H2-type" evidence="7">
    <location>
        <begin position="2"/>
        <end position="24"/>
    </location>
</feature>
<dbReference type="InterPro" id="IPR019775">
    <property type="entry name" value="WD40_repeat_CS"/>
</dbReference>
<feature type="domain" description="C2H2-type" evidence="7">
    <location>
        <begin position="95"/>
        <end position="116"/>
    </location>
</feature>
<evidence type="ECO:0000256" key="5">
    <source>
        <dbReference type="ARBA" id="ARBA00023242"/>
    </source>
</evidence>
<dbReference type="PROSITE" id="PS00678">
    <property type="entry name" value="WD_REPEATS_1"/>
    <property type="match status" value="1"/>
</dbReference>
<dbReference type="InterPro" id="IPR001680">
    <property type="entry name" value="WD40_rpt"/>
</dbReference>
<dbReference type="InterPro" id="IPR013087">
    <property type="entry name" value="Znf_C2H2_type"/>
</dbReference>
<proteinExistence type="predicted"/>
<evidence type="ECO:0000256" key="4">
    <source>
        <dbReference type="ARBA" id="ARBA00023163"/>
    </source>
</evidence>
<name>A0A1B6EAV2_9HEMI</name>
<dbReference type="PROSITE" id="PS50294">
    <property type="entry name" value="WD_REPEATS_REGION"/>
    <property type="match status" value="1"/>
</dbReference>
<dbReference type="InterPro" id="IPR015943">
    <property type="entry name" value="WD40/YVTN_repeat-like_dom_sf"/>
</dbReference>
<feature type="repeat" description="WD" evidence="6">
    <location>
        <begin position="554"/>
        <end position="597"/>
    </location>
</feature>
<evidence type="ECO:0000259" key="7">
    <source>
        <dbReference type="SMART" id="SM00355"/>
    </source>
</evidence>
<protein>
    <recommendedName>
        <fullName evidence="7">C2H2-type domain-containing protein</fullName>
    </recommendedName>
</protein>
<dbReference type="GO" id="GO:0000127">
    <property type="term" value="C:transcription factor TFIIIC complex"/>
    <property type="evidence" value="ECO:0007669"/>
    <property type="project" value="TreeGrafter"/>
</dbReference>
<evidence type="ECO:0000256" key="2">
    <source>
        <dbReference type="ARBA" id="ARBA00022574"/>
    </source>
</evidence>
<evidence type="ECO:0000256" key="1">
    <source>
        <dbReference type="ARBA" id="ARBA00004123"/>
    </source>
</evidence>
<keyword evidence="2 6" id="KW-0853">WD repeat</keyword>
<accession>A0A1B6EAV2</accession>
<evidence type="ECO:0000313" key="8">
    <source>
        <dbReference type="EMBL" id="JAS35051.1"/>
    </source>
</evidence>
<keyword evidence="4" id="KW-0804">Transcription</keyword>
<comment type="subcellular location">
    <subcellularLocation>
        <location evidence="1">Nucleus</location>
    </subcellularLocation>
</comment>
<feature type="domain" description="C2H2-type" evidence="7">
    <location>
        <begin position="61"/>
        <end position="81"/>
    </location>
</feature>
<gene>
    <name evidence="8" type="ORF">g.24116</name>
</gene>
<dbReference type="Pfam" id="PF00400">
    <property type="entry name" value="WD40"/>
    <property type="match status" value="1"/>
</dbReference>
<dbReference type="GO" id="GO:0006383">
    <property type="term" value="P:transcription by RNA polymerase III"/>
    <property type="evidence" value="ECO:0007669"/>
    <property type="project" value="TreeGrafter"/>
</dbReference>
<dbReference type="PANTHER" id="PTHR15052:SF2">
    <property type="entry name" value="GENERAL TRANSCRIPTION FACTOR 3C POLYPEPTIDE 2"/>
    <property type="match status" value="1"/>
</dbReference>
<dbReference type="PANTHER" id="PTHR15052">
    <property type="entry name" value="RNA POLYMERASE III TRANSCRIPTION INITIATION FACTOR COMPLEX SUBUNIT"/>
    <property type="match status" value="1"/>
</dbReference>
<dbReference type="InterPro" id="IPR052416">
    <property type="entry name" value="GTF3C_component"/>
</dbReference>
<feature type="domain" description="C2H2-type" evidence="7">
    <location>
        <begin position="232"/>
        <end position="255"/>
    </location>
</feature>
<sequence length="832" mass="94683">MVKCGRCGEEMVKSVYNQSHLSKHNYLCWIEGEKPIDLNDEDAVRKFLYNVSQKLKKKIVFKCESCGESKRSAVGYMSHVKFCGKTDEEREALLIKCKICGCQVKPVSITTHMEMHNRKRKVPKSEKNHLSIEKRAAALKAVKGIGKVSNYSDNEKEGNTKKIRMEVGIEVRQMYTRSYNKVYVSQIEVWKKSISENGNGKCLYPGCNFIGQTVEVLENHGMQCPRKPQKVYSCRKCKFQSSEEQLVIEHIEEIHNNGEDSYSSESDVDDEAGFQDIKFIQSNSRLRFYNFFYPALKWTYEKRLKNSDTCNESLCYKISNWTPMDSDKIKCYLPTTKKSVKIMVNEQNWEQLELFQSLELNGTQAIFVGGPVWASAWAPVPLTETHQYLAVACHPNMDTEHEMGRIYDYKSMIQIWDYGELCNIGDNNGVAPFLLLGIAHNHGAVWCLDWCVSGFISTQLGLLAAAFSDGTVEIYSIPRHRPSDGYTMYKVKPVCVLKLGSEILSQCMRVEWHKIFSSRVIAAGFSNGMVAVWDLNTSSSLLRSDDTLYPYCIFQAHNSAVTGISFGPGEEVRYMCTSSHDRTIKFWDLQNTDYPISVNQKGSATDTAWMANWLCSVSTHDSIYGYGLTYVNATNGRDFVYHSNSLLQQNSVNWSVGICDWLNSIGMSDEAGNVNIMFLFHLGCVDDKKARKHSFNLIKTSIHDFKEDNSLVTGHVQQNKSNNARTKKNKQGITLFEKSLDSDLTKYKEMASRFGLSLSVDKKLESTHNDGSKENLINHFPLSSINKVSWNPNYSSFLWIAAGFQCGIILTPRIGYIKDEVLKTLYKEKQTR</sequence>
<dbReference type="GO" id="GO:0005634">
    <property type="term" value="C:nucleus"/>
    <property type="evidence" value="ECO:0007669"/>
    <property type="project" value="UniProtKB-SubCell"/>
</dbReference>
<dbReference type="SMART" id="SM00355">
    <property type="entry name" value="ZnF_C2H2"/>
    <property type="match status" value="4"/>
</dbReference>
<dbReference type="AlphaFoldDB" id="A0A1B6EAV2"/>
<dbReference type="SUPFAM" id="SSF50978">
    <property type="entry name" value="WD40 repeat-like"/>
    <property type="match status" value="1"/>
</dbReference>
<evidence type="ECO:0000256" key="6">
    <source>
        <dbReference type="PROSITE-ProRule" id="PRU00221"/>
    </source>
</evidence>
<reference evidence="8" key="1">
    <citation type="submission" date="2015-12" db="EMBL/GenBank/DDBJ databases">
        <title>De novo transcriptome assembly of four potential Pierce s Disease insect vectors from Arizona vineyards.</title>
        <authorList>
            <person name="Tassone E.E."/>
        </authorList>
    </citation>
    <scope>NUCLEOTIDE SEQUENCE</scope>
</reference>
<dbReference type="InterPro" id="IPR036322">
    <property type="entry name" value="WD40_repeat_dom_sf"/>
</dbReference>
<dbReference type="EMBL" id="GEDC01002247">
    <property type="protein sequence ID" value="JAS35051.1"/>
    <property type="molecule type" value="Transcribed_RNA"/>
</dbReference>
<dbReference type="SMART" id="SM00320">
    <property type="entry name" value="WD40"/>
    <property type="match status" value="3"/>
</dbReference>
<dbReference type="Gene3D" id="2.130.10.10">
    <property type="entry name" value="YVTN repeat-like/Quinoprotein amine dehydrogenase"/>
    <property type="match status" value="1"/>
</dbReference>
<dbReference type="PROSITE" id="PS50082">
    <property type="entry name" value="WD_REPEATS_2"/>
    <property type="match status" value="1"/>
</dbReference>
<keyword evidence="5" id="KW-0539">Nucleus</keyword>
<organism evidence="8">
    <name type="scientific">Clastoptera arizonana</name>
    <name type="common">Arizona spittle bug</name>
    <dbReference type="NCBI Taxonomy" id="38151"/>
    <lineage>
        <taxon>Eukaryota</taxon>
        <taxon>Metazoa</taxon>
        <taxon>Ecdysozoa</taxon>
        <taxon>Arthropoda</taxon>
        <taxon>Hexapoda</taxon>
        <taxon>Insecta</taxon>
        <taxon>Pterygota</taxon>
        <taxon>Neoptera</taxon>
        <taxon>Paraneoptera</taxon>
        <taxon>Hemiptera</taxon>
        <taxon>Auchenorrhyncha</taxon>
        <taxon>Cercopoidea</taxon>
        <taxon>Clastopteridae</taxon>
        <taxon>Clastoptera</taxon>
    </lineage>
</organism>
<evidence type="ECO:0000256" key="3">
    <source>
        <dbReference type="ARBA" id="ARBA00022737"/>
    </source>
</evidence>
<keyword evidence="3" id="KW-0677">Repeat</keyword>